<dbReference type="RefSeq" id="WP_092572664.1">
    <property type="nucleotide sequence ID" value="NZ_FOEN01000015.1"/>
</dbReference>
<evidence type="ECO:0000313" key="6">
    <source>
        <dbReference type="Proteomes" id="UP000198833"/>
    </source>
</evidence>
<dbReference type="InterPro" id="IPR008995">
    <property type="entry name" value="Mo/tungstate-bd_C_term_dom"/>
</dbReference>
<dbReference type="GO" id="GO:0140359">
    <property type="term" value="F:ABC-type transporter activity"/>
    <property type="evidence" value="ECO:0007669"/>
    <property type="project" value="InterPro"/>
</dbReference>
<keyword evidence="2" id="KW-0547">Nucleotide-binding</keyword>
<evidence type="ECO:0000256" key="2">
    <source>
        <dbReference type="ARBA" id="ARBA00022741"/>
    </source>
</evidence>
<dbReference type="GO" id="GO:0008643">
    <property type="term" value="P:carbohydrate transport"/>
    <property type="evidence" value="ECO:0007669"/>
    <property type="project" value="InterPro"/>
</dbReference>
<dbReference type="Gene3D" id="3.40.50.300">
    <property type="entry name" value="P-loop containing nucleotide triphosphate hydrolases"/>
    <property type="match status" value="1"/>
</dbReference>
<dbReference type="NCBIfam" id="NF008653">
    <property type="entry name" value="PRK11650.1"/>
    <property type="match status" value="1"/>
</dbReference>
<feature type="domain" description="ABC transporter" evidence="4">
    <location>
        <begin position="4"/>
        <end position="239"/>
    </location>
</feature>
<dbReference type="GO" id="GO:0055052">
    <property type="term" value="C:ATP-binding cassette (ABC) transporter complex, substrate-binding subunit-containing"/>
    <property type="evidence" value="ECO:0007669"/>
    <property type="project" value="TreeGrafter"/>
</dbReference>
<dbReference type="PANTHER" id="PTHR43875:SF1">
    <property type="entry name" value="OSMOPROTECTIVE COMPOUNDS UPTAKE ATP-BINDING PROTEIN GGTA"/>
    <property type="match status" value="1"/>
</dbReference>
<dbReference type="OrthoDB" id="9790614at2"/>
<dbReference type="InterPro" id="IPR003593">
    <property type="entry name" value="AAA+_ATPase"/>
</dbReference>
<organism evidence="5 6">
    <name type="scientific">Ignavigranum ruoffiae</name>
    <dbReference type="NCBI Taxonomy" id="89093"/>
    <lineage>
        <taxon>Bacteria</taxon>
        <taxon>Bacillati</taxon>
        <taxon>Bacillota</taxon>
        <taxon>Bacilli</taxon>
        <taxon>Lactobacillales</taxon>
        <taxon>Aerococcaceae</taxon>
        <taxon>Ignavigranum</taxon>
    </lineage>
</organism>
<dbReference type="InterPro" id="IPR015855">
    <property type="entry name" value="ABC_transpr_MalK-like"/>
</dbReference>
<dbReference type="InterPro" id="IPR027417">
    <property type="entry name" value="P-loop_NTPase"/>
</dbReference>
<evidence type="ECO:0000256" key="3">
    <source>
        <dbReference type="ARBA" id="ARBA00022840"/>
    </source>
</evidence>
<dbReference type="SMART" id="SM00382">
    <property type="entry name" value="AAA"/>
    <property type="match status" value="1"/>
</dbReference>
<dbReference type="CDD" id="cd03301">
    <property type="entry name" value="ABC_MalK_N"/>
    <property type="match status" value="1"/>
</dbReference>
<dbReference type="InterPro" id="IPR012340">
    <property type="entry name" value="NA-bd_OB-fold"/>
</dbReference>
<protein>
    <submittedName>
        <fullName evidence="5">Carbohydrate ABC transporter ATP-binding protein, CUT1 family</fullName>
    </submittedName>
</protein>
<keyword evidence="3 5" id="KW-0067">ATP-binding</keyword>
<dbReference type="STRING" id="89093.SAMN04488558_11524"/>
<dbReference type="InterPro" id="IPR017871">
    <property type="entry name" value="ABC_transporter-like_CS"/>
</dbReference>
<dbReference type="GO" id="GO:0005524">
    <property type="term" value="F:ATP binding"/>
    <property type="evidence" value="ECO:0007669"/>
    <property type="project" value="UniProtKB-KW"/>
</dbReference>
<dbReference type="InterPro" id="IPR040582">
    <property type="entry name" value="OB_MalK-like"/>
</dbReference>
<dbReference type="Proteomes" id="UP000198833">
    <property type="component" value="Unassembled WGS sequence"/>
</dbReference>
<dbReference type="InterPro" id="IPR047641">
    <property type="entry name" value="ABC_transpr_MalK/UgpC-like"/>
</dbReference>
<dbReference type="Gene3D" id="2.40.50.100">
    <property type="match status" value="1"/>
</dbReference>
<reference evidence="5 6" key="1">
    <citation type="submission" date="2016-10" db="EMBL/GenBank/DDBJ databases">
        <authorList>
            <person name="de Groot N.N."/>
        </authorList>
    </citation>
    <scope>NUCLEOTIDE SEQUENCE [LARGE SCALE GENOMIC DNA]</scope>
    <source>
        <strain evidence="5 6">DSM 15695</strain>
    </source>
</reference>
<evidence type="ECO:0000256" key="1">
    <source>
        <dbReference type="ARBA" id="ARBA00022448"/>
    </source>
</evidence>
<proteinExistence type="predicted"/>
<dbReference type="GO" id="GO:0016887">
    <property type="term" value="F:ATP hydrolysis activity"/>
    <property type="evidence" value="ECO:0007669"/>
    <property type="project" value="InterPro"/>
</dbReference>
<dbReference type="SUPFAM" id="SSF52540">
    <property type="entry name" value="P-loop containing nucleoside triphosphate hydrolases"/>
    <property type="match status" value="1"/>
</dbReference>
<dbReference type="Pfam" id="PF17912">
    <property type="entry name" value="OB_MalK"/>
    <property type="match status" value="1"/>
</dbReference>
<accession>A0A1H9GM41</accession>
<dbReference type="SUPFAM" id="SSF50331">
    <property type="entry name" value="MOP-like"/>
    <property type="match status" value="1"/>
</dbReference>
<keyword evidence="1" id="KW-0813">Transport</keyword>
<keyword evidence="6" id="KW-1185">Reference proteome</keyword>
<dbReference type="Pfam" id="PF00005">
    <property type="entry name" value="ABC_tran"/>
    <property type="match status" value="1"/>
</dbReference>
<dbReference type="FunFam" id="3.40.50.300:FF:000042">
    <property type="entry name" value="Maltose/maltodextrin ABC transporter, ATP-binding protein"/>
    <property type="match status" value="1"/>
</dbReference>
<dbReference type="Gene3D" id="2.40.50.140">
    <property type="entry name" value="Nucleic acid-binding proteins"/>
    <property type="match status" value="1"/>
</dbReference>
<dbReference type="PANTHER" id="PTHR43875">
    <property type="entry name" value="MALTODEXTRIN IMPORT ATP-BINDING PROTEIN MSMX"/>
    <property type="match status" value="1"/>
</dbReference>
<gene>
    <name evidence="5" type="ORF">SAMN04488558_11524</name>
</gene>
<dbReference type="InterPro" id="IPR003439">
    <property type="entry name" value="ABC_transporter-like_ATP-bd"/>
</dbReference>
<sequence>MSFLSFNHVSKKYEGTSTEALYAVNDANIEIEQGELVVFVGPSGCGKSTILRMIAGLEDISSGDIHLDGKIINDFEVDQRDIAMVFQDYALYPHMSVKENIIFGLKNQKTDKEIISEKLKESSKLLELNHYLDRLPKNLSGGQRQRVALARALVKEPKVFLLDEPLSNLDAKLRVQTRKMIASLHEKLKATMIYVTHDQVEAMTLGNKIVVMNKGEIQQVDRPEEIYLKPKNIFVASFIGTPSMNLFKVILQDDFTTNIGHTTIDLEDYKDALKEYLGKEVILGIRPEDIELENVASTQGIKANHVEFLGSENLLYFSSEQGDFIVKLQESRKLDKESIYNVSFKADKLHFFDLQNEQRINN</sequence>
<dbReference type="PROSITE" id="PS50893">
    <property type="entry name" value="ABC_TRANSPORTER_2"/>
    <property type="match status" value="1"/>
</dbReference>
<evidence type="ECO:0000313" key="5">
    <source>
        <dbReference type="EMBL" id="SEQ51155.1"/>
    </source>
</evidence>
<dbReference type="PROSITE" id="PS00211">
    <property type="entry name" value="ABC_TRANSPORTER_1"/>
    <property type="match status" value="1"/>
</dbReference>
<dbReference type="AlphaFoldDB" id="A0A1H9GM41"/>
<dbReference type="EMBL" id="FOEN01000015">
    <property type="protein sequence ID" value="SEQ51155.1"/>
    <property type="molecule type" value="Genomic_DNA"/>
</dbReference>
<evidence type="ECO:0000259" key="4">
    <source>
        <dbReference type="PROSITE" id="PS50893"/>
    </source>
</evidence>
<name>A0A1H9GM41_9LACT</name>